<dbReference type="Gene3D" id="3.40.33.10">
    <property type="entry name" value="CAP"/>
    <property type="match status" value="1"/>
</dbReference>
<dbReference type="PANTHER" id="PTHR10334">
    <property type="entry name" value="CYSTEINE-RICH SECRETORY PROTEIN-RELATED"/>
    <property type="match status" value="1"/>
</dbReference>
<dbReference type="InterPro" id="IPR018244">
    <property type="entry name" value="Allrgn_V5/Tpx1_CS"/>
</dbReference>
<feature type="domain" description="ShKT" evidence="5">
    <location>
        <begin position="215"/>
        <end position="248"/>
    </location>
</feature>
<evidence type="ECO:0000256" key="3">
    <source>
        <dbReference type="PROSITE-ProRule" id="PRU01005"/>
    </source>
</evidence>
<dbReference type="PRINTS" id="PR00838">
    <property type="entry name" value="V5ALLERGEN"/>
</dbReference>
<keyword evidence="2 3" id="KW-1015">Disulfide bond</keyword>
<comment type="similarity">
    <text evidence="1">Belongs to the CRISP family.</text>
</comment>
<dbReference type="OMA" id="CEYENIY"/>
<dbReference type="InterPro" id="IPR001283">
    <property type="entry name" value="CRISP-related"/>
</dbReference>
<feature type="chain" id="PRO_5004532530" evidence="4">
    <location>
        <begin position="27"/>
        <end position="252"/>
    </location>
</feature>
<dbReference type="AlphaFoldDB" id="S4RMJ8"/>
<dbReference type="InterPro" id="IPR035940">
    <property type="entry name" value="CAP_sf"/>
</dbReference>
<keyword evidence="4" id="KW-0732">Signal</keyword>
<dbReference type="InterPro" id="IPR013871">
    <property type="entry name" value="Cysteine_rich_secretory"/>
</dbReference>
<name>S4RMJ8_PETMA</name>
<dbReference type="HOGENOM" id="CLU_035730_2_1_1"/>
<dbReference type="SUPFAM" id="SSF57546">
    <property type="entry name" value="Crisp domain-like"/>
    <property type="match status" value="1"/>
</dbReference>
<comment type="caution">
    <text evidence="3">Lacks conserved residue(s) required for the propagation of feature annotation.</text>
</comment>
<feature type="disulfide bond" evidence="3">
    <location>
        <begin position="233"/>
        <end position="246"/>
    </location>
</feature>
<dbReference type="InterPro" id="IPR003582">
    <property type="entry name" value="ShKT_dom"/>
</dbReference>
<dbReference type="InterPro" id="IPR014044">
    <property type="entry name" value="CAP_dom"/>
</dbReference>
<dbReference type="Pfam" id="PF00188">
    <property type="entry name" value="CAP"/>
    <property type="match status" value="1"/>
</dbReference>
<dbReference type="PROSITE" id="PS51670">
    <property type="entry name" value="SHKT"/>
    <property type="match status" value="1"/>
</dbReference>
<evidence type="ECO:0000313" key="6">
    <source>
        <dbReference type="Ensembl" id="ENSPMAP00000006434.1"/>
    </source>
</evidence>
<dbReference type="GeneTree" id="ENSGT00940000162013"/>
<reference evidence="6" key="1">
    <citation type="submission" date="2025-08" db="UniProtKB">
        <authorList>
            <consortium name="Ensembl"/>
        </authorList>
    </citation>
    <scope>IDENTIFICATION</scope>
</reference>
<reference evidence="6" key="2">
    <citation type="submission" date="2025-09" db="UniProtKB">
        <authorList>
            <consortium name="Ensembl"/>
        </authorList>
    </citation>
    <scope>IDENTIFICATION</scope>
</reference>
<dbReference type="FunFam" id="3.40.33.10:FF:000005">
    <property type="entry name" value="Cysteine-rich secretory protein 2"/>
    <property type="match status" value="1"/>
</dbReference>
<dbReference type="Gene3D" id="1.10.10.740">
    <property type="entry name" value="Crisp domain"/>
    <property type="match status" value="1"/>
</dbReference>
<dbReference type="GO" id="GO:0005576">
    <property type="term" value="C:extracellular region"/>
    <property type="evidence" value="ECO:0007669"/>
    <property type="project" value="InterPro"/>
</dbReference>
<feature type="signal peptide" evidence="4">
    <location>
        <begin position="1"/>
        <end position="26"/>
    </location>
</feature>
<evidence type="ECO:0000256" key="4">
    <source>
        <dbReference type="SAM" id="SignalP"/>
    </source>
</evidence>
<organism evidence="6">
    <name type="scientific">Petromyzon marinus</name>
    <name type="common">Sea lamprey</name>
    <dbReference type="NCBI Taxonomy" id="7757"/>
    <lineage>
        <taxon>Eukaryota</taxon>
        <taxon>Metazoa</taxon>
        <taxon>Chordata</taxon>
        <taxon>Craniata</taxon>
        <taxon>Vertebrata</taxon>
        <taxon>Cyclostomata</taxon>
        <taxon>Hyperoartia</taxon>
        <taxon>Petromyzontiformes</taxon>
        <taxon>Petromyzontidae</taxon>
        <taxon>Petromyzon</taxon>
    </lineage>
</organism>
<proteinExistence type="inferred from homology"/>
<dbReference type="PRINTS" id="PR00837">
    <property type="entry name" value="V5TPXLIKE"/>
</dbReference>
<protein>
    <submittedName>
        <fullName evidence="6">Cysteine rich secretory protein 3</fullName>
    </submittedName>
</protein>
<accession>S4RMJ8</accession>
<feature type="disulfide bond" evidence="3">
    <location>
        <begin position="224"/>
        <end position="242"/>
    </location>
</feature>
<dbReference type="Ensembl" id="ENSPMAT00000006463.1">
    <property type="protein sequence ID" value="ENSPMAP00000006434.1"/>
    <property type="gene ID" value="ENSPMAG00000005807.1"/>
</dbReference>
<dbReference type="Pfam" id="PF08562">
    <property type="entry name" value="Crisp"/>
    <property type="match status" value="1"/>
</dbReference>
<evidence type="ECO:0000256" key="2">
    <source>
        <dbReference type="ARBA" id="ARBA00023157"/>
    </source>
</evidence>
<dbReference type="SUPFAM" id="SSF55797">
    <property type="entry name" value="PR-1-like"/>
    <property type="match status" value="1"/>
</dbReference>
<dbReference type="STRING" id="7757.ENSPMAP00000006434"/>
<dbReference type="InterPro" id="IPR002413">
    <property type="entry name" value="V5_allergen-like"/>
</dbReference>
<dbReference type="PROSITE" id="PS01010">
    <property type="entry name" value="CRISP_2"/>
    <property type="match status" value="1"/>
</dbReference>
<evidence type="ECO:0000256" key="1">
    <source>
        <dbReference type="ARBA" id="ARBA00009923"/>
    </source>
</evidence>
<dbReference type="SMART" id="SM00198">
    <property type="entry name" value="SCP"/>
    <property type="match status" value="1"/>
</dbReference>
<evidence type="ECO:0000259" key="5">
    <source>
        <dbReference type="PROSITE" id="PS51670"/>
    </source>
</evidence>
<dbReference type="InterPro" id="IPR042076">
    <property type="entry name" value="Crisp-like_dom"/>
</dbReference>
<sequence length="252" mass="27884">SVSRSPASSVAAAFLLAALLPAGASAWDLVNDWRSLKTVHGSVQTFIVDLHNDLRRNVTPSAGNMLQMMWKKEAYLNALSWANNCTFGHSPDARRKTTQWTCGENIFMSSAPFTWNYAIRDWYNEVISPGFQYDVGSTTTGAVGHYTQLVWYNSFQLGCAVNYCPKNPGVAKYLYVCHYCPMGNLNTRINRPYDLGTSCASCPKNCVNNLCDNPCKYKNGYANCAAMVAQYTCKNAIILKNCPASCNCQGRI</sequence>
<dbReference type="PROSITE" id="PS01009">
    <property type="entry name" value="CRISP_1"/>
    <property type="match status" value="1"/>
</dbReference>